<evidence type="ECO:0000313" key="15">
    <source>
        <dbReference type="EMBL" id="KAJ3257101.1"/>
    </source>
</evidence>
<dbReference type="Proteomes" id="UP001210925">
    <property type="component" value="Unassembled WGS sequence"/>
</dbReference>
<dbReference type="PANTHER" id="PTHR24089">
    <property type="entry name" value="SOLUTE CARRIER FAMILY 25"/>
    <property type="match status" value="1"/>
</dbReference>
<organism evidence="15 16">
    <name type="scientific">Boothiomyces macroporosus</name>
    <dbReference type="NCBI Taxonomy" id="261099"/>
    <lineage>
        <taxon>Eukaryota</taxon>
        <taxon>Fungi</taxon>
        <taxon>Fungi incertae sedis</taxon>
        <taxon>Chytridiomycota</taxon>
        <taxon>Chytridiomycota incertae sedis</taxon>
        <taxon>Chytridiomycetes</taxon>
        <taxon>Rhizophydiales</taxon>
        <taxon>Terramycetaceae</taxon>
        <taxon>Boothiomyces</taxon>
    </lineage>
</organism>
<evidence type="ECO:0000256" key="3">
    <source>
        <dbReference type="ARBA" id="ARBA00022448"/>
    </source>
</evidence>
<evidence type="ECO:0000256" key="4">
    <source>
        <dbReference type="ARBA" id="ARBA00022692"/>
    </source>
</evidence>
<keyword evidence="6" id="KW-0677">Repeat</keyword>
<feature type="repeat" description="Solcar" evidence="12">
    <location>
        <begin position="252"/>
        <end position="351"/>
    </location>
</feature>
<accession>A0AAD5Y851</accession>
<dbReference type="PRINTS" id="PR00926">
    <property type="entry name" value="MITOCARRIER"/>
</dbReference>
<evidence type="ECO:0000256" key="12">
    <source>
        <dbReference type="PROSITE-ProRule" id="PRU00282"/>
    </source>
</evidence>
<evidence type="ECO:0000256" key="9">
    <source>
        <dbReference type="ARBA" id="ARBA00022989"/>
    </source>
</evidence>
<dbReference type="CDD" id="cd00051">
    <property type="entry name" value="EFh"/>
    <property type="match status" value="1"/>
</dbReference>
<feature type="repeat" description="Solcar" evidence="12">
    <location>
        <begin position="155"/>
        <end position="240"/>
    </location>
</feature>
<evidence type="ECO:0000256" key="8">
    <source>
        <dbReference type="ARBA" id="ARBA00022837"/>
    </source>
</evidence>
<name>A0AAD5Y851_9FUNG</name>
<feature type="domain" description="EF-hand" evidence="14">
    <location>
        <begin position="1"/>
        <end position="34"/>
    </location>
</feature>
<dbReference type="InterPro" id="IPR002067">
    <property type="entry name" value="MCP"/>
</dbReference>
<keyword evidence="9" id="KW-1133">Transmembrane helix</keyword>
<keyword evidence="3 13" id="KW-0813">Transport</keyword>
<keyword evidence="8" id="KW-0106">Calcium</keyword>
<keyword evidence="4 12" id="KW-0812">Transmembrane</keyword>
<evidence type="ECO:0000256" key="6">
    <source>
        <dbReference type="ARBA" id="ARBA00022737"/>
    </source>
</evidence>
<keyword evidence="16" id="KW-1185">Reference proteome</keyword>
<keyword evidence="10" id="KW-0496">Mitochondrion</keyword>
<dbReference type="PROSITE" id="PS50920">
    <property type="entry name" value="SOLCAR"/>
    <property type="match status" value="3"/>
</dbReference>
<evidence type="ECO:0000256" key="2">
    <source>
        <dbReference type="ARBA" id="ARBA00006375"/>
    </source>
</evidence>
<dbReference type="SUPFAM" id="SSF47473">
    <property type="entry name" value="EF-hand"/>
    <property type="match status" value="1"/>
</dbReference>
<dbReference type="Gene3D" id="1.50.40.10">
    <property type="entry name" value="Mitochondrial carrier domain"/>
    <property type="match status" value="1"/>
</dbReference>
<protein>
    <recommendedName>
        <fullName evidence="14">EF-hand domain-containing protein</fullName>
    </recommendedName>
</protein>
<dbReference type="InterPro" id="IPR023395">
    <property type="entry name" value="MCP_dom_sf"/>
</dbReference>
<sequence length="438" mass="50172">MKYYKQLFEKLDIDHKGYLDKQSLNQHFKNSQYCDLLLSQCDKSKDGKIDIQEFTDFCFKKELELESLFYLISDNQQKIRFSQLRDSFNQAGIKINDTEIREFINTVGDNDGVDYNSWRDFLLLLPHKPTLESVYEYYQTDFNSDAYIDVSQDYIMRLKYLLAGGIAGCVSRTYRLKVLLQTETQTHRHYNHWVSIRKGIFKIYNDGGILSFFRGNGLNVLKIVPESALKFYVFEYSKQFIADHYNTDKESLGMIPRLFAGGMGGLVSQFAIYPIETIKTRTMAQIVSRKVSIGEPIRPHIEDSLLQTVKNLYKENGIRAFYRGCVPALIGINLAVFETLKNAYLAFKNDNQPMPIPITLGCGMVSGTCGAVLILQAQGTPSHPTYYNSAFDVVHKTYKREGLVGFYRGLAPTLLKVLPAVSISYVVYESSKQYMNLS</sequence>
<keyword evidence="11 12" id="KW-0472">Membrane</keyword>
<dbReference type="InterPro" id="IPR002048">
    <property type="entry name" value="EF_hand_dom"/>
</dbReference>
<dbReference type="EMBL" id="JADGKB010000042">
    <property type="protein sequence ID" value="KAJ3257101.1"/>
    <property type="molecule type" value="Genomic_DNA"/>
</dbReference>
<feature type="repeat" description="Solcar" evidence="12">
    <location>
        <begin position="354"/>
        <end position="434"/>
    </location>
</feature>
<dbReference type="Pfam" id="PF00153">
    <property type="entry name" value="Mito_carr"/>
    <property type="match status" value="3"/>
</dbReference>
<dbReference type="GO" id="GO:0005509">
    <property type="term" value="F:calcium ion binding"/>
    <property type="evidence" value="ECO:0007669"/>
    <property type="project" value="InterPro"/>
</dbReference>
<dbReference type="GO" id="GO:0055085">
    <property type="term" value="P:transmembrane transport"/>
    <property type="evidence" value="ECO:0007669"/>
    <property type="project" value="InterPro"/>
</dbReference>
<evidence type="ECO:0000313" key="16">
    <source>
        <dbReference type="Proteomes" id="UP001210925"/>
    </source>
</evidence>
<evidence type="ECO:0000256" key="11">
    <source>
        <dbReference type="ARBA" id="ARBA00023136"/>
    </source>
</evidence>
<dbReference type="InterPro" id="IPR011992">
    <property type="entry name" value="EF-hand-dom_pair"/>
</dbReference>
<dbReference type="SUPFAM" id="SSF103506">
    <property type="entry name" value="Mitochondrial carrier"/>
    <property type="match status" value="1"/>
</dbReference>
<comment type="subcellular location">
    <subcellularLocation>
        <location evidence="1">Mitochondrion inner membrane</location>
        <topology evidence="1">Multi-pass membrane protein</topology>
    </subcellularLocation>
</comment>
<dbReference type="AlphaFoldDB" id="A0AAD5Y851"/>
<dbReference type="PROSITE" id="PS00018">
    <property type="entry name" value="EF_HAND_1"/>
    <property type="match status" value="1"/>
</dbReference>
<evidence type="ECO:0000256" key="10">
    <source>
        <dbReference type="ARBA" id="ARBA00023128"/>
    </source>
</evidence>
<dbReference type="GO" id="GO:0005743">
    <property type="term" value="C:mitochondrial inner membrane"/>
    <property type="evidence" value="ECO:0007669"/>
    <property type="project" value="UniProtKB-SubCell"/>
</dbReference>
<proteinExistence type="inferred from homology"/>
<evidence type="ECO:0000256" key="13">
    <source>
        <dbReference type="RuleBase" id="RU000488"/>
    </source>
</evidence>
<evidence type="ECO:0000259" key="14">
    <source>
        <dbReference type="PROSITE" id="PS50222"/>
    </source>
</evidence>
<comment type="caution">
    <text evidence="15">The sequence shown here is derived from an EMBL/GenBank/DDBJ whole genome shotgun (WGS) entry which is preliminary data.</text>
</comment>
<dbReference type="PROSITE" id="PS50222">
    <property type="entry name" value="EF_HAND_2"/>
    <property type="match status" value="1"/>
</dbReference>
<evidence type="ECO:0000256" key="1">
    <source>
        <dbReference type="ARBA" id="ARBA00004448"/>
    </source>
</evidence>
<dbReference type="InterPro" id="IPR018108">
    <property type="entry name" value="MCP_transmembrane"/>
</dbReference>
<keyword evidence="5" id="KW-0479">Metal-binding</keyword>
<dbReference type="Gene3D" id="1.10.238.10">
    <property type="entry name" value="EF-hand"/>
    <property type="match status" value="1"/>
</dbReference>
<evidence type="ECO:0000256" key="7">
    <source>
        <dbReference type="ARBA" id="ARBA00022792"/>
    </source>
</evidence>
<dbReference type="InterPro" id="IPR018247">
    <property type="entry name" value="EF_Hand_1_Ca_BS"/>
</dbReference>
<keyword evidence="7" id="KW-0999">Mitochondrion inner membrane</keyword>
<dbReference type="FunFam" id="1.50.40.10:FF:000016">
    <property type="entry name" value="Solute carrier family 25 member 23"/>
    <property type="match status" value="1"/>
</dbReference>
<evidence type="ECO:0000256" key="5">
    <source>
        <dbReference type="ARBA" id="ARBA00022723"/>
    </source>
</evidence>
<reference evidence="15" key="1">
    <citation type="submission" date="2020-05" db="EMBL/GenBank/DDBJ databases">
        <title>Phylogenomic resolution of chytrid fungi.</title>
        <authorList>
            <person name="Stajich J.E."/>
            <person name="Amses K."/>
            <person name="Simmons R."/>
            <person name="Seto K."/>
            <person name="Myers J."/>
            <person name="Bonds A."/>
            <person name="Quandt C.A."/>
            <person name="Barry K."/>
            <person name="Liu P."/>
            <person name="Grigoriev I."/>
            <person name="Longcore J.E."/>
            <person name="James T.Y."/>
        </authorList>
    </citation>
    <scope>NUCLEOTIDE SEQUENCE</scope>
    <source>
        <strain evidence="15">PLAUS21</strain>
    </source>
</reference>
<gene>
    <name evidence="15" type="ORF">HK103_004929</name>
</gene>
<comment type="similarity">
    <text evidence="2 13">Belongs to the mitochondrial carrier (TC 2.A.29) family.</text>
</comment>